<keyword evidence="1" id="KW-0472">Membrane</keyword>
<protein>
    <submittedName>
        <fullName evidence="2">Uncharacterized protein</fullName>
    </submittedName>
</protein>
<sequence>PRESKVWELQILISYDIQETMRGFVFIVTGFNSMILLFSFNSVMSETRSPRVLSDEDPTTQPVFTSLQEVLDLLESEKFRNLLPVQQLLFAYFNICQSKRISYLPKPIRQPFIVVEGNHRTAKRMLAMRLSRRIGASLFHNPPRCLSSLRNFFPTGSLLLRAYFKLCAYALAQATRRLINIFPVILNGYWLEQQTYAIARTYGSDPPPADHPVYRWPNNLLKPDLIFFIEFPDNLHKEILTTRPPNAHKTLAMNALLKMNIPSLVVINTTRGHDVALQEMERHIIDHLGLTFPITWLNTTRGPSRIHLRNIRVKKV</sequence>
<keyword evidence="1" id="KW-0812">Transmembrane</keyword>
<feature type="non-terminal residue" evidence="2">
    <location>
        <position position="1"/>
    </location>
</feature>
<dbReference type="AlphaFoldDB" id="A0A1B6ID84"/>
<evidence type="ECO:0000313" key="2">
    <source>
        <dbReference type="EMBL" id="JAS84872.1"/>
    </source>
</evidence>
<dbReference type="Gene3D" id="3.40.50.300">
    <property type="entry name" value="P-loop containing nucleotide triphosphate hydrolases"/>
    <property type="match status" value="1"/>
</dbReference>
<dbReference type="InterPro" id="IPR027417">
    <property type="entry name" value="P-loop_NTPase"/>
</dbReference>
<accession>A0A1B6ID84</accession>
<gene>
    <name evidence="2" type="ORF">g.14752</name>
</gene>
<dbReference type="EMBL" id="GECU01022834">
    <property type="protein sequence ID" value="JAS84872.1"/>
    <property type="molecule type" value="Transcribed_RNA"/>
</dbReference>
<name>A0A1B6ID84_9HEMI</name>
<reference evidence="2" key="1">
    <citation type="submission" date="2015-11" db="EMBL/GenBank/DDBJ databases">
        <title>De novo transcriptome assembly of four potential Pierce s Disease insect vectors from Arizona vineyards.</title>
        <authorList>
            <person name="Tassone E.E."/>
        </authorList>
    </citation>
    <scope>NUCLEOTIDE SEQUENCE</scope>
</reference>
<keyword evidence="1" id="KW-1133">Transmembrane helix</keyword>
<feature type="transmembrane region" description="Helical" evidence="1">
    <location>
        <begin position="21"/>
        <end position="40"/>
    </location>
</feature>
<organism evidence="2">
    <name type="scientific">Homalodisca liturata</name>
    <dbReference type="NCBI Taxonomy" id="320908"/>
    <lineage>
        <taxon>Eukaryota</taxon>
        <taxon>Metazoa</taxon>
        <taxon>Ecdysozoa</taxon>
        <taxon>Arthropoda</taxon>
        <taxon>Hexapoda</taxon>
        <taxon>Insecta</taxon>
        <taxon>Pterygota</taxon>
        <taxon>Neoptera</taxon>
        <taxon>Paraneoptera</taxon>
        <taxon>Hemiptera</taxon>
        <taxon>Auchenorrhyncha</taxon>
        <taxon>Membracoidea</taxon>
        <taxon>Cicadellidae</taxon>
        <taxon>Cicadellinae</taxon>
        <taxon>Proconiini</taxon>
        <taxon>Homalodisca</taxon>
    </lineage>
</organism>
<evidence type="ECO:0000256" key="1">
    <source>
        <dbReference type="SAM" id="Phobius"/>
    </source>
</evidence>
<proteinExistence type="predicted"/>